<gene>
    <name evidence="3" type="ORF">M5K25_009020</name>
</gene>
<feature type="region of interest" description="Disordered" evidence="1">
    <location>
        <begin position="699"/>
        <end position="723"/>
    </location>
</feature>
<feature type="region of interest" description="Disordered" evidence="1">
    <location>
        <begin position="515"/>
        <end position="591"/>
    </location>
</feature>
<feature type="region of interest" description="Disordered" evidence="1">
    <location>
        <begin position="1"/>
        <end position="27"/>
    </location>
</feature>
<dbReference type="InterPro" id="IPR040256">
    <property type="entry name" value="At4g02000-like"/>
</dbReference>
<keyword evidence="2" id="KW-0472">Membrane</keyword>
<organism evidence="3 4">
    <name type="scientific">Dendrobium thyrsiflorum</name>
    <name type="common">Pinecone-like raceme dendrobium</name>
    <name type="synonym">Orchid</name>
    <dbReference type="NCBI Taxonomy" id="117978"/>
    <lineage>
        <taxon>Eukaryota</taxon>
        <taxon>Viridiplantae</taxon>
        <taxon>Streptophyta</taxon>
        <taxon>Embryophyta</taxon>
        <taxon>Tracheophyta</taxon>
        <taxon>Spermatophyta</taxon>
        <taxon>Magnoliopsida</taxon>
        <taxon>Liliopsida</taxon>
        <taxon>Asparagales</taxon>
        <taxon>Orchidaceae</taxon>
        <taxon>Epidendroideae</taxon>
        <taxon>Malaxideae</taxon>
        <taxon>Dendrobiinae</taxon>
        <taxon>Dendrobium</taxon>
    </lineage>
</organism>
<feature type="compositionally biased region" description="Low complexity" evidence="1">
    <location>
        <begin position="83"/>
        <end position="98"/>
    </location>
</feature>
<feature type="transmembrane region" description="Helical" evidence="2">
    <location>
        <begin position="488"/>
        <end position="504"/>
    </location>
</feature>
<evidence type="ECO:0000256" key="2">
    <source>
        <dbReference type="SAM" id="Phobius"/>
    </source>
</evidence>
<evidence type="ECO:0000313" key="3">
    <source>
        <dbReference type="EMBL" id="KAL0919929.1"/>
    </source>
</evidence>
<reference evidence="3 4" key="1">
    <citation type="journal article" date="2024" name="Plant Biotechnol. J.">
        <title>Dendrobium thyrsiflorum genome and its molecular insights into genes involved in important horticultural traits.</title>
        <authorList>
            <person name="Chen B."/>
            <person name="Wang J.Y."/>
            <person name="Zheng P.J."/>
            <person name="Li K.L."/>
            <person name="Liang Y.M."/>
            <person name="Chen X.F."/>
            <person name="Zhang C."/>
            <person name="Zhao X."/>
            <person name="He X."/>
            <person name="Zhang G.Q."/>
            <person name="Liu Z.J."/>
            <person name="Xu Q."/>
        </authorList>
    </citation>
    <scope>NUCLEOTIDE SEQUENCE [LARGE SCALE GENOMIC DNA]</scope>
    <source>
        <strain evidence="3">GZMU011</strain>
    </source>
</reference>
<keyword evidence="2" id="KW-0812">Transmembrane</keyword>
<evidence type="ECO:0000256" key="1">
    <source>
        <dbReference type="SAM" id="MobiDB-lite"/>
    </source>
</evidence>
<feature type="compositionally biased region" description="Polar residues" evidence="1">
    <location>
        <begin position="60"/>
        <end position="79"/>
    </location>
</feature>
<sequence>MDFSAGPIRSHSDRSPLGPLDSKALPGLFSTSADEAVSSAQGLSESVDLLAASIGGQSLSSDRITAHSPRQPSSPQSLGPSIGSPEPLSPSGRSPPSGEGAGSWRPGGPPLASPLPDEAWRVPPLSDALRVFPLHHLAPVDFLQEPIDSITPMPDALAVNQSRLDGALVVHVLSARLPFQRLLSSLRRQWFRFGPCELISSAPTSLVYLFPNAECRDAVVRAGPWFVGHKFIGMDRWCPFPGGLFSVVWVRLPHLPLLFWDRVHIARLASIIGEPLWLDESTAAWGSSSFVRFAVRLSITGPLRTGVAVVGPTGRFFQAFVYEGLAIFCPHCCSVDHSVDSCSLAREAFAATGPAQSPPGPIFSRGQPVRPVTPQRPPVGFVSVLPTSPPNRLRRRIDRFGGDFVPSRILIEFGCWTMVSLWYSNWVNWSNGAFISLTAVNCYFWMPPPSDGPSRYTTSYPVLILLGLWICLIICTFAFFLLFGTQKLWGGALISLVLLSLLLLSECAFSSRVMAGGDGGSPPRRRSRGGGGRSRPSTGLGSVLCPRPASPANHRPDCSGDLTGDSLSPPRRRRSRSGGVGSRSRVGPPLAGESIASSLEAIPPPFGGRSVPIGPRPEVLNLRVPPVITLPFQPSDGLPRHLDSPGSPLIPGAVAESVPVASASLLPPLPSEVVPSYDMEVERSSVPPPVSFAAVLDRYEGTGQPSSSPPAAQASPFSPSRSYRTSLRAGCPVGSVLPAAVNS</sequence>
<proteinExistence type="predicted"/>
<feature type="transmembrane region" description="Helical" evidence="2">
    <location>
        <begin position="458"/>
        <end position="482"/>
    </location>
</feature>
<accession>A0ABD0V4U1</accession>
<dbReference type="EMBL" id="JANQDX010000008">
    <property type="protein sequence ID" value="KAL0919929.1"/>
    <property type="molecule type" value="Genomic_DNA"/>
</dbReference>
<comment type="caution">
    <text evidence="3">The sequence shown here is derived from an EMBL/GenBank/DDBJ whole genome shotgun (WGS) entry which is preliminary data.</text>
</comment>
<feature type="compositionally biased region" description="Low complexity" evidence="1">
    <location>
        <begin position="705"/>
        <end position="722"/>
    </location>
</feature>
<keyword evidence="4" id="KW-1185">Reference proteome</keyword>
<evidence type="ECO:0008006" key="5">
    <source>
        <dbReference type="Google" id="ProtNLM"/>
    </source>
</evidence>
<feature type="region of interest" description="Disordered" evidence="1">
    <location>
        <begin position="60"/>
        <end position="118"/>
    </location>
</feature>
<dbReference type="Proteomes" id="UP001552299">
    <property type="component" value="Unassembled WGS sequence"/>
</dbReference>
<keyword evidence="2" id="KW-1133">Transmembrane helix</keyword>
<dbReference type="PANTHER" id="PTHR31286:SF180">
    <property type="entry name" value="OS10G0362600 PROTEIN"/>
    <property type="match status" value="1"/>
</dbReference>
<name>A0ABD0V4U1_DENTH</name>
<protein>
    <recommendedName>
        <fullName evidence="5">DUF4283 domain-containing protein</fullName>
    </recommendedName>
</protein>
<evidence type="ECO:0000313" key="4">
    <source>
        <dbReference type="Proteomes" id="UP001552299"/>
    </source>
</evidence>
<dbReference type="PANTHER" id="PTHR31286">
    <property type="entry name" value="GLYCINE-RICH CELL WALL STRUCTURAL PROTEIN 1.8-LIKE"/>
    <property type="match status" value="1"/>
</dbReference>
<dbReference type="AlphaFoldDB" id="A0ABD0V4U1"/>